<keyword evidence="2" id="KW-1185">Reference proteome</keyword>
<protein>
    <submittedName>
        <fullName evidence="1">Uncharacterized protein</fullName>
    </submittedName>
</protein>
<dbReference type="AlphaFoldDB" id="R9KXY2"/>
<sequence>MKKTIDGRQYTVKATAHTLGSAGYTFGTISTSAAVAAGRIGVESRLFRAGGNLVSAGKVISKKKCASVAAGASYTIPSNAYVRGVQATATGFVWRPKTESYASFTCAKTPYAMASKAKTQIEYGVNEADQTLGNLYLATVCEVAPPDLVAAEGIGGREGYIYYADLEATTPSSPEEAMRAAGGAPVRIPVYLADGVTKIDEFEIHFE</sequence>
<organism evidence="1 2">
    <name type="scientific">Adlercreutzia caecimuris B7</name>
    <dbReference type="NCBI Taxonomy" id="1235794"/>
    <lineage>
        <taxon>Bacteria</taxon>
        <taxon>Bacillati</taxon>
        <taxon>Actinomycetota</taxon>
        <taxon>Coriobacteriia</taxon>
        <taxon>Eggerthellales</taxon>
        <taxon>Eggerthellaceae</taxon>
        <taxon>Adlercreutzia</taxon>
    </lineage>
</organism>
<evidence type="ECO:0000313" key="2">
    <source>
        <dbReference type="Proteomes" id="UP000014204"/>
    </source>
</evidence>
<dbReference type="GeneID" id="82191983"/>
<dbReference type="OrthoDB" id="2656948at2"/>
<reference evidence="1 2" key="1">
    <citation type="submission" date="2013-04" db="EMBL/GenBank/DDBJ databases">
        <title>The Genome Sequence of Enterorhabdus caecimuris B7.</title>
        <authorList>
            <consortium name="The Broad Institute Genomics Platform"/>
            <consortium name="The Broad Institute Genome Sequencing Center for Infectious Disease"/>
            <person name="Earl A."/>
            <person name="Xavier R."/>
            <person name="Elson C."/>
            <person name="Duck W."/>
            <person name="Walker B."/>
            <person name="Young S."/>
            <person name="Zeng Q."/>
            <person name="Gargeya S."/>
            <person name="Fitzgerald M."/>
            <person name="Haas B."/>
            <person name="Abouelleil A."/>
            <person name="Allen A.W."/>
            <person name="Alvarado L."/>
            <person name="Arachchi H.M."/>
            <person name="Berlin A.M."/>
            <person name="Chapman S.B."/>
            <person name="Gainer-Dewar J."/>
            <person name="Goldberg J."/>
            <person name="Griggs A."/>
            <person name="Gujja S."/>
            <person name="Hansen M."/>
            <person name="Howarth C."/>
            <person name="Imamovic A."/>
            <person name="Ireland A."/>
            <person name="Larimer J."/>
            <person name="McCowan C."/>
            <person name="Murphy C."/>
            <person name="Pearson M."/>
            <person name="Poon T.W."/>
            <person name="Priest M."/>
            <person name="Roberts A."/>
            <person name="Saif S."/>
            <person name="Shea T."/>
            <person name="Sisk P."/>
            <person name="Sykes S."/>
            <person name="Wortman J."/>
            <person name="Nusbaum C."/>
            <person name="Birren B."/>
        </authorList>
    </citation>
    <scope>NUCLEOTIDE SEQUENCE [LARGE SCALE GENOMIC DNA]</scope>
    <source>
        <strain evidence="1 2">B7</strain>
    </source>
</reference>
<dbReference type="EMBL" id="ASSY01000008">
    <property type="protein sequence ID" value="EOS51163.1"/>
    <property type="molecule type" value="Genomic_DNA"/>
</dbReference>
<proteinExistence type="predicted"/>
<dbReference type="RefSeq" id="WP_016309781.1">
    <property type="nucleotide sequence ID" value="NZ_KE159646.1"/>
</dbReference>
<gene>
    <name evidence="1" type="ORF">C811_01581</name>
</gene>
<evidence type="ECO:0000313" key="1">
    <source>
        <dbReference type="EMBL" id="EOS51163.1"/>
    </source>
</evidence>
<name>R9KXY2_9ACTN</name>
<accession>R9KXY2</accession>
<dbReference type="HOGENOM" id="CLU_1324683_0_0_11"/>
<comment type="caution">
    <text evidence="1">The sequence shown here is derived from an EMBL/GenBank/DDBJ whole genome shotgun (WGS) entry which is preliminary data.</text>
</comment>
<dbReference type="Proteomes" id="UP000014204">
    <property type="component" value="Unassembled WGS sequence"/>
</dbReference>